<keyword evidence="2" id="KW-1185">Reference proteome</keyword>
<protein>
    <submittedName>
        <fullName evidence="1">6700_t:CDS:1</fullName>
    </submittedName>
</protein>
<dbReference type="EMBL" id="CAJVPU010044329">
    <property type="protein sequence ID" value="CAG8747482.1"/>
    <property type="molecule type" value="Genomic_DNA"/>
</dbReference>
<comment type="caution">
    <text evidence="1">The sequence shown here is derived from an EMBL/GenBank/DDBJ whole genome shotgun (WGS) entry which is preliminary data.</text>
</comment>
<reference evidence="1" key="1">
    <citation type="submission" date="2021-06" db="EMBL/GenBank/DDBJ databases">
        <authorList>
            <person name="Kallberg Y."/>
            <person name="Tangrot J."/>
            <person name="Rosling A."/>
        </authorList>
    </citation>
    <scope>NUCLEOTIDE SEQUENCE</scope>
    <source>
        <strain evidence="1">IL203A</strain>
    </source>
</reference>
<feature type="non-terminal residue" evidence="1">
    <location>
        <position position="49"/>
    </location>
</feature>
<accession>A0ACA9QGE3</accession>
<gene>
    <name evidence="1" type="ORF">DHETER_LOCUS14432</name>
</gene>
<organism evidence="1 2">
    <name type="scientific">Dentiscutata heterogama</name>
    <dbReference type="NCBI Taxonomy" id="1316150"/>
    <lineage>
        <taxon>Eukaryota</taxon>
        <taxon>Fungi</taxon>
        <taxon>Fungi incertae sedis</taxon>
        <taxon>Mucoromycota</taxon>
        <taxon>Glomeromycotina</taxon>
        <taxon>Glomeromycetes</taxon>
        <taxon>Diversisporales</taxon>
        <taxon>Gigasporaceae</taxon>
        <taxon>Dentiscutata</taxon>
    </lineage>
</organism>
<proteinExistence type="predicted"/>
<evidence type="ECO:0000313" key="2">
    <source>
        <dbReference type="Proteomes" id="UP000789702"/>
    </source>
</evidence>
<evidence type="ECO:0000313" key="1">
    <source>
        <dbReference type="EMBL" id="CAG8747482.1"/>
    </source>
</evidence>
<dbReference type="Proteomes" id="UP000789702">
    <property type="component" value="Unassembled WGS sequence"/>
</dbReference>
<sequence length="49" mass="5388">MASQRPRKLERMSAQQLQDFLKRTSVSVPSQSVSMPLQSGTLLVAAQLS</sequence>
<name>A0ACA9QGE3_9GLOM</name>